<reference evidence="1 2" key="1">
    <citation type="submission" date="2014-01" db="EMBL/GenBank/DDBJ databases">
        <title>The Genome Sequence of Klebsiella oxytoca MGH 27.</title>
        <authorList>
            <consortium name="The Broad Institute Genomics Platform"/>
            <consortium name="The Broad Institute Genome Sequencing Center for Infectious Disease"/>
            <person name="Murphy C."/>
            <person name="Cosimi L."/>
            <person name="Cerqueira G."/>
            <person name="Feldgarden M."/>
            <person name="Earl A."/>
            <person name="Hung D."/>
            <person name="Onderdonk A.B."/>
            <person name="Ferraro M.J."/>
            <person name="Hooper D."/>
            <person name="Dekker J."/>
            <person name="O'Brien T."/>
            <person name="Huang S."/>
            <person name="Quan V."/>
            <person name="Ernst C."/>
            <person name="Delaney M."/>
            <person name="DuBois A."/>
            <person name="Kim D.S."/>
            <person name="Young S.K."/>
            <person name="Zeng Q."/>
            <person name="Gargeya S."/>
            <person name="Fitzgerald M."/>
            <person name="Abouelleil A."/>
            <person name="Alvarado L."/>
            <person name="Berlin A.M."/>
            <person name="Chapman S.B."/>
            <person name="Gainer-Dewar J."/>
            <person name="Goldberg J."/>
            <person name="Gnerre S."/>
            <person name="Griggs A."/>
            <person name="Gujja S."/>
            <person name="Hansen M."/>
            <person name="Howarth C."/>
            <person name="Imamovic A."/>
            <person name="Ireland A."/>
            <person name="Larimer J."/>
            <person name="McCowan C."/>
            <person name="Murphy C."/>
            <person name="Pearson M."/>
            <person name="Poon T.W."/>
            <person name="Priest M."/>
            <person name="Roberts A."/>
            <person name="Saif S."/>
            <person name="Shea T."/>
            <person name="Sykes S."/>
            <person name="Wortman J."/>
            <person name="Nusbaum C."/>
            <person name="Birren B."/>
        </authorList>
    </citation>
    <scope>NUCLEOTIDE SEQUENCE [LARGE SCALE GENOMIC DNA]</scope>
    <source>
        <strain evidence="1 2">MGH 27</strain>
    </source>
</reference>
<accession>A0A7H5A670</accession>
<name>A0A7H5A670_9ENTR</name>
<dbReference type="Proteomes" id="UP000020202">
    <property type="component" value="Unassembled WGS sequence"/>
</dbReference>
<dbReference type="RefSeq" id="WP_004851499.1">
    <property type="nucleotide sequence ID" value="NZ_JADZLY010000003.1"/>
</dbReference>
<comment type="caution">
    <text evidence="1">The sequence shown here is derived from an EMBL/GenBank/DDBJ whole genome shotgun (WGS) entry which is preliminary data.</text>
</comment>
<evidence type="ECO:0000313" key="1">
    <source>
        <dbReference type="EMBL" id="EWF87766.1"/>
    </source>
</evidence>
<protein>
    <submittedName>
        <fullName evidence="1">Uncharacterized protein</fullName>
    </submittedName>
</protein>
<organism evidence="1 2">
    <name type="scientific">Klebsiella michiganensis</name>
    <dbReference type="NCBI Taxonomy" id="1134687"/>
    <lineage>
        <taxon>Bacteria</taxon>
        <taxon>Pseudomonadati</taxon>
        <taxon>Pseudomonadota</taxon>
        <taxon>Gammaproteobacteria</taxon>
        <taxon>Enterobacterales</taxon>
        <taxon>Enterobacteriaceae</taxon>
        <taxon>Klebsiella/Raoultella group</taxon>
        <taxon>Klebsiella</taxon>
    </lineage>
</organism>
<dbReference type="AlphaFoldDB" id="A0A7H5A670"/>
<sequence>MSAKSRFFKKLQDQHPRSEAFDTKAEADIAAFRERISQLQASMETWLAGTGISTEATTTSLIEFLTGGSAFSMPGMTLRYAQRSIRFTPIFLYGQGVTGCMEVCLYAGGDIRPLYRLFMRSGGQNDWTWCPAGAQGENPARFDEEAFFTMIVPLLPE</sequence>
<gene>
    <name evidence="1" type="ORF">L373_02945</name>
</gene>
<dbReference type="EMBL" id="JCNZ01000009">
    <property type="protein sequence ID" value="EWF87766.1"/>
    <property type="molecule type" value="Genomic_DNA"/>
</dbReference>
<proteinExistence type="predicted"/>
<evidence type="ECO:0000313" key="2">
    <source>
        <dbReference type="Proteomes" id="UP000020202"/>
    </source>
</evidence>